<dbReference type="GO" id="GO:0022832">
    <property type="term" value="F:voltage-gated channel activity"/>
    <property type="evidence" value="ECO:0007669"/>
    <property type="project" value="InterPro"/>
</dbReference>
<reference evidence="1" key="1">
    <citation type="submission" date="2019-07" db="EMBL/GenBank/DDBJ databases">
        <title>Annotation for the trematode Paragonimus miyazaki's.</title>
        <authorList>
            <person name="Choi Y.-J."/>
        </authorList>
    </citation>
    <scope>NUCLEOTIDE SEQUENCE</scope>
    <source>
        <strain evidence="1">Japan</strain>
    </source>
</reference>
<protein>
    <submittedName>
        <fullName evidence="1">Uncharacterized protein</fullName>
    </submittedName>
</protein>
<keyword evidence="2" id="KW-1185">Reference proteome</keyword>
<organism evidence="1 2">
    <name type="scientific">Paragonimus skrjabini miyazakii</name>
    <dbReference type="NCBI Taxonomy" id="59628"/>
    <lineage>
        <taxon>Eukaryota</taxon>
        <taxon>Metazoa</taxon>
        <taxon>Spiralia</taxon>
        <taxon>Lophotrochozoa</taxon>
        <taxon>Platyhelminthes</taxon>
        <taxon>Trematoda</taxon>
        <taxon>Digenea</taxon>
        <taxon>Plagiorchiida</taxon>
        <taxon>Troglotremata</taxon>
        <taxon>Troglotrematidae</taxon>
        <taxon>Paragonimus</taxon>
    </lineage>
</organism>
<dbReference type="AlphaFoldDB" id="A0A8S9YWV9"/>
<dbReference type="GO" id="GO:0005765">
    <property type="term" value="C:lysosomal membrane"/>
    <property type="evidence" value="ECO:0007669"/>
    <property type="project" value="InterPro"/>
</dbReference>
<evidence type="ECO:0000313" key="1">
    <source>
        <dbReference type="EMBL" id="KAF7256278.1"/>
    </source>
</evidence>
<dbReference type="EMBL" id="JTDE01003255">
    <property type="protein sequence ID" value="KAF7256278.1"/>
    <property type="molecule type" value="Genomic_DNA"/>
</dbReference>
<sequence>MSTCNILFSNSHSLSFWLRDDNLPELQARILIEDAEKHRSIFHKLDKWSLVLYNTLHSFWFRRLFEVAICLLFLLPFFEWPSSLTVNSNIMLNPQRPKLPCGVTESIEFVCFLVIVAESTLLK</sequence>
<dbReference type="GO" id="GO:0075509">
    <property type="term" value="P:endocytosis involved in viral entry into host cell"/>
    <property type="evidence" value="ECO:0007669"/>
    <property type="project" value="TreeGrafter"/>
</dbReference>
<proteinExistence type="predicted"/>
<dbReference type="OrthoDB" id="6272693at2759"/>
<dbReference type="GO" id="GO:0097682">
    <property type="term" value="F:intracellularly phosphatidylinositol-3,5-bisphosphate-gated monatomic cation channel activity"/>
    <property type="evidence" value="ECO:0007669"/>
    <property type="project" value="TreeGrafter"/>
</dbReference>
<dbReference type="GO" id="GO:0015280">
    <property type="term" value="F:ligand-gated sodium channel activity"/>
    <property type="evidence" value="ECO:0007669"/>
    <property type="project" value="TreeGrafter"/>
</dbReference>
<dbReference type="GO" id="GO:0019722">
    <property type="term" value="P:calcium-mediated signaling"/>
    <property type="evidence" value="ECO:0007669"/>
    <property type="project" value="TreeGrafter"/>
</dbReference>
<accession>A0A8S9YWV9</accession>
<evidence type="ECO:0000313" key="2">
    <source>
        <dbReference type="Proteomes" id="UP000822476"/>
    </source>
</evidence>
<gene>
    <name evidence="1" type="ORF">EG68_10667</name>
</gene>
<dbReference type="PANTHER" id="PTHR46768">
    <property type="entry name" value="TWO PORE CALCIUM CHANNEL PROTEIN 2"/>
    <property type="match status" value="1"/>
</dbReference>
<dbReference type="Proteomes" id="UP000822476">
    <property type="component" value="Unassembled WGS sequence"/>
</dbReference>
<dbReference type="InterPro" id="IPR028798">
    <property type="entry name" value="TPC2"/>
</dbReference>
<dbReference type="PANTHER" id="PTHR46768:SF1">
    <property type="entry name" value="TWO PORE CHANNEL PROTEIN 2"/>
    <property type="match status" value="1"/>
</dbReference>
<name>A0A8S9YWV9_9TREM</name>
<comment type="caution">
    <text evidence="1">The sequence shown here is derived from an EMBL/GenBank/DDBJ whole genome shotgun (WGS) entry which is preliminary data.</text>
</comment>